<protein>
    <recommendedName>
        <fullName evidence="4">DUF2946 domain-containing protein</fullName>
    </recommendedName>
</protein>
<keyword evidence="1" id="KW-0812">Transmembrane</keyword>
<dbReference type="RefSeq" id="WP_185678920.1">
    <property type="nucleotide sequence ID" value="NZ_JACLAX010000006.1"/>
</dbReference>
<dbReference type="AlphaFoldDB" id="A0A7X1KPS3"/>
<gene>
    <name evidence="2" type="ORF">H7F53_07710</name>
</gene>
<organism evidence="2 3">
    <name type="scientific">Novosphingobium piscinae</name>
    <dbReference type="NCBI Taxonomy" id="1507448"/>
    <lineage>
        <taxon>Bacteria</taxon>
        <taxon>Pseudomonadati</taxon>
        <taxon>Pseudomonadota</taxon>
        <taxon>Alphaproteobacteria</taxon>
        <taxon>Sphingomonadales</taxon>
        <taxon>Sphingomonadaceae</taxon>
        <taxon>Novosphingobium</taxon>
    </lineage>
</organism>
<feature type="transmembrane region" description="Helical" evidence="1">
    <location>
        <begin position="99"/>
        <end position="118"/>
    </location>
</feature>
<reference evidence="2 3" key="1">
    <citation type="submission" date="2020-08" db="EMBL/GenBank/DDBJ databases">
        <title>The genome sequence of type strain Novosphingobium piscinae KCTC 42194.</title>
        <authorList>
            <person name="Liu Y."/>
        </authorList>
    </citation>
    <scope>NUCLEOTIDE SEQUENCE [LARGE SCALE GENOMIC DNA]</scope>
    <source>
        <strain evidence="2 3">KCTC 42194</strain>
    </source>
</reference>
<dbReference type="Proteomes" id="UP000551327">
    <property type="component" value="Unassembled WGS sequence"/>
</dbReference>
<dbReference type="EMBL" id="JACLAX010000006">
    <property type="protein sequence ID" value="MBC2669026.1"/>
    <property type="molecule type" value="Genomic_DNA"/>
</dbReference>
<comment type="caution">
    <text evidence="2">The sequence shown here is derived from an EMBL/GenBank/DDBJ whole genome shotgun (WGS) entry which is preliminary data.</text>
</comment>
<dbReference type="Pfam" id="PF11162">
    <property type="entry name" value="DUF2946"/>
    <property type="match status" value="1"/>
</dbReference>
<accession>A0A7X1KPS3</accession>
<evidence type="ECO:0000256" key="1">
    <source>
        <dbReference type="SAM" id="Phobius"/>
    </source>
</evidence>
<keyword evidence="3" id="KW-1185">Reference proteome</keyword>
<proteinExistence type="predicted"/>
<keyword evidence="1" id="KW-1133">Transmembrane helix</keyword>
<name>A0A7X1KPS3_9SPHN</name>
<dbReference type="InterPro" id="IPR021333">
    <property type="entry name" value="DUF2946"/>
</dbReference>
<evidence type="ECO:0000313" key="3">
    <source>
        <dbReference type="Proteomes" id="UP000551327"/>
    </source>
</evidence>
<evidence type="ECO:0008006" key="4">
    <source>
        <dbReference type="Google" id="ProtNLM"/>
    </source>
</evidence>
<keyword evidence="1" id="KW-0472">Membrane</keyword>
<sequence>MSPLRALLLRHRALALLVLAAALCLKAVVPAGYMLDSGANTITIRLCNDASGPAAPATIAIPLEKKGAGHPDEAAGKQAAPACPYSALTFAVLGSTPPVLLALALAFLLTLGFAPVRVPRAQRPAYLRPPLRAPPAIV</sequence>
<evidence type="ECO:0000313" key="2">
    <source>
        <dbReference type="EMBL" id="MBC2669026.1"/>
    </source>
</evidence>